<sequence length="79" mass="8470">MKFDVVDGKVALIFDEFSAPSLVLVSEDGVNTRLMIKGQEIPIYEGVAVTSRPSSPIKVVVSESVRVPTSTSEVFVLGT</sequence>
<reference evidence="1 2" key="1">
    <citation type="submission" date="2021-03" db="EMBL/GenBank/DDBJ databases">
        <title>Antimicrobial resistance genes in bacteria isolated from Japanese honey, and their potential for conferring macrolide and lincosamide resistance in the American foulbrood pathogen Paenibacillus larvae.</title>
        <authorList>
            <person name="Okamoto M."/>
            <person name="Kumagai M."/>
            <person name="Kanamori H."/>
            <person name="Takamatsu D."/>
        </authorList>
    </citation>
    <scope>NUCLEOTIDE SEQUENCE [LARGE SCALE GENOMIC DNA]</scope>
    <source>
        <strain evidence="1 2">J42TS3</strain>
    </source>
</reference>
<evidence type="ECO:0000313" key="2">
    <source>
        <dbReference type="Proteomes" id="UP000679992"/>
    </source>
</evidence>
<gene>
    <name evidence="1" type="ORF">J42TS3_42960</name>
</gene>
<protein>
    <submittedName>
        <fullName evidence="1">Uncharacterized protein</fullName>
    </submittedName>
</protein>
<dbReference type="EMBL" id="BOSL01000017">
    <property type="protein sequence ID" value="GIP55261.1"/>
    <property type="molecule type" value="Genomic_DNA"/>
</dbReference>
<dbReference type="Proteomes" id="UP000679992">
    <property type="component" value="Unassembled WGS sequence"/>
</dbReference>
<proteinExistence type="predicted"/>
<evidence type="ECO:0000313" key="1">
    <source>
        <dbReference type="EMBL" id="GIP55261.1"/>
    </source>
</evidence>
<organism evidence="1 2">
    <name type="scientific">Paenibacillus vini</name>
    <dbReference type="NCBI Taxonomy" id="1476024"/>
    <lineage>
        <taxon>Bacteria</taxon>
        <taxon>Bacillati</taxon>
        <taxon>Bacillota</taxon>
        <taxon>Bacilli</taxon>
        <taxon>Bacillales</taxon>
        <taxon>Paenibacillaceae</taxon>
        <taxon>Paenibacillus</taxon>
    </lineage>
</organism>
<accession>A0ABQ4MGZ2</accession>
<keyword evidence="2" id="KW-1185">Reference proteome</keyword>
<comment type="caution">
    <text evidence="1">The sequence shown here is derived from an EMBL/GenBank/DDBJ whole genome shotgun (WGS) entry which is preliminary data.</text>
</comment>
<name>A0ABQ4MGZ2_9BACL</name>